<reference evidence="8 9" key="1">
    <citation type="submission" date="2019-02" db="EMBL/GenBank/DDBJ databases">
        <title>Deep-cultivation of Planctomycetes and their phenomic and genomic characterization uncovers novel biology.</title>
        <authorList>
            <person name="Wiegand S."/>
            <person name="Jogler M."/>
            <person name="Boedeker C."/>
            <person name="Pinto D."/>
            <person name="Vollmers J."/>
            <person name="Rivas-Marin E."/>
            <person name="Kohn T."/>
            <person name="Peeters S.H."/>
            <person name="Heuer A."/>
            <person name="Rast P."/>
            <person name="Oberbeckmann S."/>
            <person name="Bunk B."/>
            <person name="Jeske O."/>
            <person name="Meyerdierks A."/>
            <person name="Storesund J.E."/>
            <person name="Kallscheuer N."/>
            <person name="Luecker S."/>
            <person name="Lage O.M."/>
            <person name="Pohl T."/>
            <person name="Merkel B.J."/>
            <person name="Hornburger P."/>
            <person name="Mueller R.-W."/>
            <person name="Bruemmer F."/>
            <person name="Labrenz M."/>
            <person name="Spormann A.M."/>
            <person name="Op den Camp H."/>
            <person name="Overmann J."/>
            <person name="Amann R."/>
            <person name="Jetten M.S.M."/>
            <person name="Mascher T."/>
            <person name="Medema M.H."/>
            <person name="Devos D.P."/>
            <person name="Kaster A.-K."/>
            <person name="Ovreas L."/>
            <person name="Rohde M."/>
            <person name="Galperin M.Y."/>
            <person name="Jogler C."/>
        </authorList>
    </citation>
    <scope>NUCLEOTIDE SEQUENCE [LARGE SCALE GENOMIC DNA]</scope>
    <source>
        <strain evidence="8 9">Mal4</strain>
    </source>
</reference>
<evidence type="ECO:0000256" key="1">
    <source>
        <dbReference type="ARBA" id="ARBA00008779"/>
    </source>
</evidence>
<dbReference type="InterPro" id="IPR017850">
    <property type="entry name" value="Alkaline_phosphatase_core_sf"/>
</dbReference>
<evidence type="ECO:0000256" key="2">
    <source>
        <dbReference type="ARBA" id="ARBA00022723"/>
    </source>
</evidence>
<organism evidence="8 9">
    <name type="scientific">Maioricimonas rarisocia</name>
    <dbReference type="NCBI Taxonomy" id="2528026"/>
    <lineage>
        <taxon>Bacteria</taxon>
        <taxon>Pseudomonadati</taxon>
        <taxon>Planctomycetota</taxon>
        <taxon>Planctomycetia</taxon>
        <taxon>Planctomycetales</taxon>
        <taxon>Planctomycetaceae</taxon>
        <taxon>Maioricimonas</taxon>
    </lineage>
</organism>
<dbReference type="EMBL" id="CP036275">
    <property type="protein sequence ID" value="QDU38818.1"/>
    <property type="molecule type" value="Genomic_DNA"/>
</dbReference>
<dbReference type="InterPro" id="IPR050738">
    <property type="entry name" value="Sulfatase"/>
</dbReference>
<evidence type="ECO:0000259" key="7">
    <source>
        <dbReference type="Pfam" id="PF00884"/>
    </source>
</evidence>
<dbReference type="AlphaFoldDB" id="A0A517Z8K6"/>
<evidence type="ECO:0000256" key="6">
    <source>
        <dbReference type="SAM" id="SignalP"/>
    </source>
</evidence>
<name>A0A517Z8K6_9PLAN</name>
<dbReference type="GO" id="GO:0046872">
    <property type="term" value="F:metal ion binding"/>
    <property type="evidence" value="ECO:0007669"/>
    <property type="project" value="UniProtKB-KW"/>
</dbReference>
<dbReference type="InterPro" id="IPR024607">
    <property type="entry name" value="Sulfatase_CS"/>
</dbReference>
<comment type="similarity">
    <text evidence="1">Belongs to the sulfatase family.</text>
</comment>
<keyword evidence="9" id="KW-1185">Reference proteome</keyword>
<evidence type="ECO:0000256" key="4">
    <source>
        <dbReference type="ARBA" id="ARBA00022837"/>
    </source>
</evidence>
<dbReference type="RefSeq" id="WP_231746535.1">
    <property type="nucleotide sequence ID" value="NZ_CP036275.1"/>
</dbReference>
<sequence precursor="true">MRRLPLLSVLFLLAITSRVIAAEKPNFILCMTDDQGWGDVGYYGHEELKTPVLDEMAAVGLRFDRFYAAHPVCSPTRGSVMTGRNPNRFACFSWGHTLRPEEITIAETLKRAGYATGHFGKWHLGSVRAEDPVSPGHSGFDQWVSSPNFYENSPLFSKNGHVIETEGESSEVTVEAALEFIRQQKESDTPFLAVIWFGNPHTPHEAVDELQDLYSDYGKAKQNYYGELTGIDQAMGLLRTQLREMELAENTLLWFTSDNGPQGRSPGSSGGLRDAKGSLWEGGIRVPTIIEWPARIPQPRITDVPANTSDIYPTLLEIAGVTIENQPPLDGLSLVSLLDGQMESRPKPMGFWRHPTGGMPVRSREILLAMQMEQAGDGPAGEPHPRTPVSRMEEEHSPDDLQGHAAWLDGDWKLHRIPDRKNGFRYELYNLVEDAAEKTDVSDQEPERLARMKQALAEWQASVIASLNGEDY</sequence>
<feature type="signal peptide" evidence="6">
    <location>
        <begin position="1"/>
        <end position="21"/>
    </location>
</feature>
<evidence type="ECO:0000256" key="3">
    <source>
        <dbReference type="ARBA" id="ARBA00022801"/>
    </source>
</evidence>
<dbReference type="InterPro" id="IPR000917">
    <property type="entry name" value="Sulfatase_N"/>
</dbReference>
<dbReference type="Gene3D" id="3.40.720.10">
    <property type="entry name" value="Alkaline Phosphatase, subunit A"/>
    <property type="match status" value="1"/>
</dbReference>
<dbReference type="Pfam" id="PF00884">
    <property type="entry name" value="Sulfatase"/>
    <property type="match status" value="1"/>
</dbReference>
<evidence type="ECO:0000313" key="9">
    <source>
        <dbReference type="Proteomes" id="UP000320496"/>
    </source>
</evidence>
<dbReference type="SUPFAM" id="SSF53649">
    <property type="entry name" value="Alkaline phosphatase-like"/>
    <property type="match status" value="1"/>
</dbReference>
<keyword evidence="6" id="KW-0732">Signal</keyword>
<dbReference type="GO" id="GO:0004065">
    <property type="term" value="F:arylsulfatase activity"/>
    <property type="evidence" value="ECO:0007669"/>
    <property type="project" value="UniProtKB-EC"/>
</dbReference>
<evidence type="ECO:0000256" key="5">
    <source>
        <dbReference type="SAM" id="MobiDB-lite"/>
    </source>
</evidence>
<protein>
    <submittedName>
        <fullName evidence="8">Arylsulfatase</fullName>
        <ecNumber evidence="8">3.1.6.1</ecNumber>
    </submittedName>
</protein>
<proteinExistence type="inferred from homology"/>
<feature type="region of interest" description="Disordered" evidence="5">
    <location>
        <begin position="375"/>
        <end position="396"/>
    </location>
</feature>
<feature type="domain" description="Sulfatase N-terminal" evidence="7">
    <location>
        <begin position="25"/>
        <end position="321"/>
    </location>
</feature>
<dbReference type="PANTHER" id="PTHR42693:SF53">
    <property type="entry name" value="ENDO-4-O-SULFATASE"/>
    <property type="match status" value="1"/>
</dbReference>
<keyword evidence="2" id="KW-0479">Metal-binding</keyword>
<dbReference type="KEGG" id="mri:Mal4_31480"/>
<dbReference type="EC" id="3.1.6.1" evidence="8"/>
<feature type="chain" id="PRO_5021997758" evidence="6">
    <location>
        <begin position="22"/>
        <end position="472"/>
    </location>
</feature>
<gene>
    <name evidence="8" type="primary">atsA_42</name>
    <name evidence="8" type="ORF">Mal4_31480</name>
</gene>
<dbReference type="PROSITE" id="PS00523">
    <property type="entry name" value="SULFATASE_1"/>
    <property type="match status" value="1"/>
</dbReference>
<keyword evidence="4" id="KW-0106">Calcium</keyword>
<dbReference type="PANTHER" id="PTHR42693">
    <property type="entry name" value="ARYLSULFATASE FAMILY MEMBER"/>
    <property type="match status" value="1"/>
</dbReference>
<accession>A0A517Z8K6</accession>
<dbReference type="Gene3D" id="3.30.1120.10">
    <property type="match status" value="1"/>
</dbReference>
<evidence type="ECO:0000313" key="8">
    <source>
        <dbReference type="EMBL" id="QDU38818.1"/>
    </source>
</evidence>
<keyword evidence="3 8" id="KW-0378">Hydrolase</keyword>
<dbReference type="Proteomes" id="UP000320496">
    <property type="component" value="Chromosome"/>
</dbReference>